<evidence type="ECO:0000313" key="15">
    <source>
        <dbReference type="RefSeq" id="XP_028967260.1"/>
    </source>
</evidence>
<keyword evidence="5" id="KW-1052">Target cell membrane</keyword>
<feature type="compositionally biased region" description="Basic residues" evidence="11">
    <location>
        <begin position="68"/>
        <end position="77"/>
    </location>
</feature>
<keyword evidence="7" id="KW-0949">S-adenosyl-L-methionine</keyword>
<dbReference type="RefSeq" id="XP_028967260.1">
    <property type="nucleotide sequence ID" value="XM_029111427.1"/>
</dbReference>
<evidence type="ECO:0000256" key="9">
    <source>
        <dbReference type="ARBA" id="ARBA00023298"/>
    </source>
</evidence>
<dbReference type="GO" id="GO:0000785">
    <property type="term" value="C:chromatin"/>
    <property type="evidence" value="ECO:0007669"/>
    <property type="project" value="TreeGrafter"/>
</dbReference>
<dbReference type="Pfam" id="PF00023">
    <property type="entry name" value="Ank"/>
    <property type="match status" value="2"/>
</dbReference>
<evidence type="ECO:0000256" key="2">
    <source>
        <dbReference type="ARBA" id="ARBA00004286"/>
    </source>
</evidence>
<feature type="compositionally biased region" description="Low complexity" evidence="11">
    <location>
        <begin position="78"/>
        <end position="95"/>
    </location>
</feature>
<dbReference type="Pfam" id="PF05033">
    <property type="entry name" value="Pre-SET"/>
    <property type="match status" value="1"/>
</dbReference>
<sequence length="1182" mass="130800">MRDETSLRGVEKSSVQVEERWIKSPTHSTSSQDSASILSGEQQHRNALLKKDIKRRRYFKGKSYSLGKTKKRSKAKSKSTSSMSALLISAASESAATEDVESESTQESFTEGESAAEGANASKLGKRPLEEDEDEEDDKESDVDPDADRDHEDDEKESDVDQDADRDHEDDGDLEDDAEFEETKEDVYQDPVYDDEDEEEEMKLEIPVEDDEDDDDEDLSKDSSSNNNHHDNKADSAFVGTTTIEPKVEVVSASCTSPNAEVSEGTGDLRTAVALSQKVESRQRSEYSTRPISGRPDGNADEGNANSILSSVKTRNRVKRRYDENLVDIDDPTFAEAAGEISTAPDEAPRSTRSSQISSTVNDTALVPYYPQEASIVPSNYKVEHMVDKSIALYRCHCLSLPLSHPPPTSAGSDFYCQALDGISGRVIGCSKKIKNYDMYRASQKVPFAVLCEGHTVRLLNHQCCPMCGVFCTQGEFMLCRKLEGSKSRTHFYHKECTFKPLALETVGAVSECCPHCGGTNNLKTIKLELESESVPIVSFSQKISSTGPRAKMSLGRVRETNEGVERPALTLPGMKEPQDPEGEEIDIVVNDASLITCNTAWCPSITKVTRAAQSFNKTLASRVSAKTLYSAAKSGDVEKVVHAIMSGVDLSTEFSDEDNYTALHVAAEGGHVEICHILVRAGCSVDALDTGLYTPFMTAITAGQRKAARCLIAMGADSSKCGEDGMTCLHLASKAGLLDIVQIILKRSTSQVNAQDEGGWTPIVWASEHQHANVVLLLLKHGANPNIKDAEGNTALHWSAYSGTVDISLMYIDLGSDVNSRNELGDTPLHVAARQDKYEMVMLLLGRDADVAALNEAGQKAIDVVKDKSSACYYAILLSLEIKKAIKNARKLKPFPKVIHRDISRGKEKHSIRVVNEIDDEREIPNDFMYLINNCETTLLNIDTTIQSLQSCKCQDDCTSTSCQCTQLGSGCWYRDNRLVDNFNFKDPPIIFECNRACSCYTNCENRVLQRGIQVHMELFKTQLTGWGVRALQEIPKGTFVCEYVGEIITDKEADQREDDSYLFDLENRDGDTFCLDARHYGNVSRFINHCCDANVHPVRVYVDHHDLRFPRIALFATRDISAGEQLGFDYGEKFWVIKYKSFLCGCGSPKCKYNAENIQSALEAYHNKNATDDDSMINGE</sequence>
<dbReference type="GO" id="GO:0005634">
    <property type="term" value="C:nucleus"/>
    <property type="evidence" value="ECO:0007669"/>
    <property type="project" value="InterPro"/>
</dbReference>
<dbReference type="GO" id="GO:0044218">
    <property type="term" value="C:other organism cell membrane"/>
    <property type="evidence" value="ECO:0007669"/>
    <property type="project" value="UniProtKB-KW"/>
</dbReference>
<keyword evidence="8" id="KW-0638">Presynaptic neurotoxin</keyword>
<feature type="compositionally biased region" description="Polar residues" evidence="11">
    <location>
        <begin position="25"/>
        <end position="41"/>
    </location>
</feature>
<keyword evidence="3" id="KW-0158">Chromosome</keyword>
<dbReference type="Pfam" id="PF00856">
    <property type="entry name" value="SET"/>
    <property type="match status" value="1"/>
</dbReference>
<dbReference type="GO" id="GO:0006887">
    <property type="term" value="P:exocytosis"/>
    <property type="evidence" value="ECO:0007669"/>
    <property type="project" value="UniProtKB-KW"/>
</dbReference>
<evidence type="ECO:0000256" key="11">
    <source>
        <dbReference type="SAM" id="MobiDB-lite"/>
    </source>
</evidence>
<feature type="region of interest" description="Disordered" evidence="11">
    <location>
        <begin position="340"/>
        <end position="359"/>
    </location>
</feature>
<evidence type="ECO:0000256" key="8">
    <source>
        <dbReference type="ARBA" id="ARBA00023028"/>
    </source>
</evidence>
<organism evidence="14 15">
    <name type="scientific">Galendromus occidentalis</name>
    <name type="common">western predatory mite</name>
    <dbReference type="NCBI Taxonomy" id="34638"/>
    <lineage>
        <taxon>Eukaryota</taxon>
        <taxon>Metazoa</taxon>
        <taxon>Ecdysozoa</taxon>
        <taxon>Arthropoda</taxon>
        <taxon>Chelicerata</taxon>
        <taxon>Arachnida</taxon>
        <taxon>Acari</taxon>
        <taxon>Parasitiformes</taxon>
        <taxon>Mesostigmata</taxon>
        <taxon>Gamasina</taxon>
        <taxon>Phytoseioidea</taxon>
        <taxon>Phytoseiidae</taxon>
        <taxon>Typhlodrominae</taxon>
        <taxon>Galendromus</taxon>
    </lineage>
</organism>
<dbReference type="SUPFAM" id="SSF48403">
    <property type="entry name" value="Ankyrin repeat"/>
    <property type="match status" value="1"/>
</dbReference>
<evidence type="ECO:0000256" key="6">
    <source>
        <dbReference type="ARBA" id="ARBA00022603"/>
    </source>
</evidence>
<dbReference type="Proteomes" id="UP000694867">
    <property type="component" value="Unplaced"/>
</dbReference>
<dbReference type="PRINTS" id="PR01415">
    <property type="entry name" value="ANKYRIN"/>
</dbReference>
<dbReference type="InterPro" id="IPR002110">
    <property type="entry name" value="Ankyrin_rpt"/>
</dbReference>
<protein>
    <submittedName>
        <fullName evidence="15">Histone-lysine N-methyltransferase EHMT1</fullName>
    </submittedName>
</protein>
<dbReference type="GO" id="GO:0000122">
    <property type="term" value="P:negative regulation of transcription by RNA polymerase II"/>
    <property type="evidence" value="ECO:0007669"/>
    <property type="project" value="TreeGrafter"/>
</dbReference>
<dbReference type="InterPro" id="IPR001214">
    <property type="entry name" value="SET_dom"/>
</dbReference>
<feature type="region of interest" description="Disordered" evidence="11">
    <location>
        <begin position="255"/>
        <end position="309"/>
    </location>
</feature>
<keyword evidence="9" id="KW-0472">Membrane</keyword>
<dbReference type="CDD" id="cd20905">
    <property type="entry name" value="EHMT_ZBD"/>
    <property type="match status" value="1"/>
</dbReference>
<evidence type="ECO:0000256" key="1">
    <source>
        <dbReference type="ARBA" id="ARBA00004175"/>
    </source>
</evidence>
<dbReference type="Pfam" id="PF12796">
    <property type="entry name" value="Ank_2"/>
    <property type="match status" value="1"/>
</dbReference>
<feature type="compositionally biased region" description="Low complexity" evidence="11">
    <location>
        <begin position="111"/>
        <end position="122"/>
    </location>
</feature>
<gene>
    <name evidence="15" type="primary">LOC108864241</name>
</gene>
<dbReference type="SUPFAM" id="SSF82199">
    <property type="entry name" value="SET domain"/>
    <property type="match status" value="1"/>
</dbReference>
<evidence type="ECO:0000256" key="3">
    <source>
        <dbReference type="ARBA" id="ARBA00022454"/>
    </source>
</evidence>
<dbReference type="PROSITE" id="PS50280">
    <property type="entry name" value="SET"/>
    <property type="match status" value="1"/>
</dbReference>
<feature type="region of interest" description="Disordered" evidence="11">
    <location>
        <begin position="1"/>
        <end position="241"/>
    </location>
</feature>
<dbReference type="InterPro" id="IPR036770">
    <property type="entry name" value="Ankyrin_rpt-contain_sf"/>
</dbReference>
<evidence type="ECO:0000313" key="14">
    <source>
        <dbReference type="Proteomes" id="UP000694867"/>
    </source>
</evidence>
<dbReference type="SMART" id="SM00317">
    <property type="entry name" value="SET"/>
    <property type="match status" value="1"/>
</dbReference>
<feature type="repeat" description="ANK" evidence="10">
    <location>
        <begin position="825"/>
        <end position="857"/>
    </location>
</feature>
<dbReference type="PROSITE" id="PS50297">
    <property type="entry name" value="ANK_REP_REGION"/>
    <property type="match status" value="5"/>
</dbReference>
<keyword evidence="14" id="KW-1185">Reference proteome</keyword>
<feature type="compositionally biased region" description="Acidic residues" evidence="11">
    <location>
        <begin position="130"/>
        <end position="162"/>
    </location>
</feature>
<dbReference type="GeneID" id="108864241"/>
<dbReference type="SMART" id="SM00248">
    <property type="entry name" value="ANK"/>
    <property type="match status" value="6"/>
</dbReference>
<dbReference type="GO" id="GO:0032259">
    <property type="term" value="P:methylation"/>
    <property type="evidence" value="ECO:0007669"/>
    <property type="project" value="UniProtKB-KW"/>
</dbReference>
<dbReference type="GO" id="GO:0044231">
    <property type="term" value="C:host cell presynaptic membrane"/>
    <property type="evidence" value="ECO:0007669"/>
    <property type="project" value="UniProtKB-KW"/>
</dbReference>
<feature type="domain" description="SET" evidence="12">
    <location>
        <begin position="1016"/>
        <end position="1133"/>
    </location>
</feature>
<evidence type="ECO:0000256" key="7">
    <source>
        <dbReference type="ARBA" id="ARBA00022691"/>
    </source>
</evidence>
<dbReference type="GO" id="GO:0046974">
    <property type="term" value="F:histone H3K9 methyltransferase activity"/>
    <property type="evidence" value="ECO:0007669"/>
    <property type="project" value="TreeGrafter"/>
</dbReference>
<dbReference type="Gene3D" id="2.170.270.10">
    <property type="entry name" value="SET domain"/>
    <property type="match status" value="1"/>
</dbReference>
<evidence type="ECO:0000256" key="10">
    <source>
        <dbReference type="PROSITE-ProRule" id="PRU00023"/>
    </source>
</evidence>
<feature type="compositionally biased region" description="Basic and acidic residues" evidence="11">
    <location>
        <begin position="1"/>
        <end position="22"/>
    </location>
</feature>
<dbReference type="KEGG" id="goe:108864241"/>
<dbReference type="PANTHER" id="PTHR46307">
    <property type="entry name" value="G9A, ISOFORM B"/>
    <property type="match status" value="1"/>
</dbReference>
<proteinExistence type="predicted"/>
<keyword evidence="4" id="KW-0268">Exocytosis</keyword>
<evidence type="ECO:0000256" key="5">
    <source>
        <dbReference type="ARBA" id="ARBA00022537"/>
    </source>
</evidence>
<dbReference type="PROSITE" id="PS50867">
    <property type="entry name" value="PRE_SET"/>
    <property type="match status" value="1"/>
</dbReference>
<dbReference type="InterPro" id="IPR046341">
    <property type="entry name" value="SET_dom_sf"/>
</dbReference>
<keyword evidence="9" id="KW-1053">Target membrane</keyword>
<feature type="domain" description="Pre-SET" evidence="13">
    <location>
        <begin position="951"/>
        <end position="1013"/>
    </location>
</feature>
<dbReference type="GO" id="GO:0002039">
    <property type="term" value="F:p53 binding"/>
    <property type="evidence" value="ECO:0007669"/>
    <property type="project" value="InterPro"/>
</dbReference>
<feature type="repeat" description="ANK" evidence="10">
    <location>
        <begin position="659"/>
        <end position="691"/>
    </location>
</feature>
<feature type="repeat" description="ANK" evidence="10">
    <location>
        <begin position="725"/>
        <end position="751"/>
    </location>
</feature>
<feature type="compositionally biased region" description="Acidic residues" evidence="11">
    <location>
        <begin position="170"/>
        <end position="184"/>
    </location>
</feature>
<keyword evidence="8" id="KW-0800">Toxin</keyword>
<dbReference type="SMART" id="SM00468">
    <property type="entry name" value="PreSET"/>
    <property type="match status" value="1"/>
</dbReference>
<evidence type="ECO:0000259" key="12">
    <source>
        <dbReference type="PROSITE" id="PS50280"/>
    </source>
</evidence>
<name>A0AAJ7WHL3_9ACAR</name>
<feature type="compositionally biased region" description="Acidic residues" evidence="11">
    <location>
        <begin position="192"/>
        <end position="219"/>
    </location>
</feature>
<accession>A0AAJ7WHL3</accession>
<dbReference type="Gene3D" id="1.25.40.20">
    <property type="entry name" value="Ankyrin repeat-containing domain"/>
    <property type="match status" value="3"/>
</dbReference>
<dbReference type="CDD" id="cd10543">
    <property type="entry name" value="SET_EHMT"/>
    <property type="match status" value="1"/>
</dbReference>
<reference evidence="15" key="1">
    <citation type="submission" date="2025-08" db="UniProtKB">
        <authorList>
            <consortium name="RefSeq"/>
        </authorList>
    </citation>
    <scope>IDENTIFICATION</scope>
</reference>
<keyword evidence="8" id="KW-0528">Neurotoxin</keyword>
<dbReference type="GO" id="GO:0008270">
    <property type="term" value="F:zinc ion binding"/>
    <property type="evidence" value="ECO:0007669"/>
    <property type="project" value="InterPro"/>
</dbReference>
<evidence type="ECO:0000259" key="13">
    <source>
        <dbReference type="PROSITE" id="PS50867"/>
    </source>
</evidence>
<feature type="repeat" description="ANK" evidence="10">
    <location>
        <begin position="792"/>
        <end position="824"/>
    </location>
</feature>
<dbReference type="PANTHER" id="PTHR46307:SF4">
    <property type="entry name" value="G9A, ISOFORM B"/>
    <property type="match status" value="1"/>
</dbReference>
<dbReference type="Pfam" id="PF21533">
    <property type="entry name" value="EHMT1-2_CRR"/>
    <property type="match status" value="1"/>
</dbReference>
<dbReference type="InterPro" id="IPR007728">
    <property type="entry name" value="Pre-SET_dom"/>
</dbReference>
<keyword evidence="6" id="KW-0489">Methyltransferase</keyword>
<dbReference type="AlphaFoldDB" id="A0AAJ7WHL3"/>
<dbReference type="InterPro" id="IPR043550">
    <property type="entry name" value="EHMT1/EHMT2"/>
</dbReference>
<comment type="subcellular location">
    <subcellularLocation>
        <location evidence="2">Chromosome</location>
    </subcellularLocation>
    <subcellularLocation>
        <location evidence="1">Target cell membrane</location>
    </subcellularLocation>
</comment>
<keyword evidence="10" id="KW-0040">ANK repeat</keyword>
<dbReference type="InterPro" id="IPR047762">
    <property type="entry name" value="EHMT_CRR"/>
</dbReference>
<feature type="repeat" description="ANK" evidence="10">
    <location>
        <begin position="759"/>
        <end position="791"/>
    </location>
</feature>
<keyword evidence="6" id="KW-0808">Transferase</keyword>
<dbReference type="PROSITE" id="PS50088">
    <property type="entry name" value="ANK_REPEAT"/>
    <property type="match status" value="5"/>
</dbReference>
<evidence type="ECO:0000256" key="4">
    <source>
        <dbReference type="ARBA" id="ARBA00022483"/>
    </source>
</evidence>